<feature type="non-terminal residue" evidence="1">
    <location>
        <position position="1"/>
    </location>
</feature>
<dbReference type="Proteomes" id="UP000824469">
    <property type="component" value="Unassembled WGS sequence"/>
</dbReference>
<feature type="non-terminal residue" evidence="1">
    <location>
        <position position="50"/>
    </location>
</feature>
<sequence>DRFLKQFPTLGLKVTCFPIISNTGSCLSKKGLEQAQTLDIPICPVHNSAC</sequence>
<comment type="caution">
    <text evidence="1">The sequence shown here is derived from an EMBL/GenBank/DDBJ whole genome shotgun (WGS) entry which is preliminary data.</text>
</comment>
<proteinExistence type="predicted"/>
<protein>
    <submittedName>
        <fullName evidence="1">Uncharacterized protein</fullName>
    </submittedName>
</protein>
<name>A0AA38GWL0_TAXCH</name>
<evidence type="ECO:0000313" key="1">
    <source>
        <dbReference type="EMBL" id="KAH9330578.1"/>
    </source>
</evidence>
<dbReference type="AlphaFoldDB" id="A0AA38GWL0"/>
<dbReference type="EMBL" id="JAHRHJ020000001">
    <property type="protein sequence ID" value="KAH9330578.1"/>
    <property type="molecule type" value="Genomic_DNA"/>
</dbReference>
<gene>
    <name evidence="1" type="ORF">KI387_002686</name>
</gene>
<accession>A0AA38GWL0</accession>
<evidence type="ECO:0000313" key="2">
    <source>
        <dbReference type="Proteomes" id="UP000824469"/>
    </source>
</evidence>
<keyword evidence="2" id="KW-1185">Reference proteome</keyword>
<organism evidence="1 2">
    <name type="scientific">Taxus chinensis</name>
    <name type="common">Chinese yew</name>
    <name type="synonym">Taxus wallichiana var. chinensis</name>
    <dbReference type="NCBI Taxonomy" id="29808"/>
    <lineage>
        <taxon>Eukaryota</taxon>
        <taxon>Viridiplantae</taxon>
        <taxon>Streptophyta</taxon>
        <taxon>Embryophyta</taxon>
        <taxon>Tracheophyta</taxon>
        <taxon>Spermatophyta</taxon>
        <taxon>Pinopsida</taxon>
        <taxon>Pinidae</taxon>
        <taxon>Conifers II</taxon>
        <taxon>Cupressales</taxon>
        <taxon>Taxaceae</taxon>
        <taxon>Taxus</taxon>
    </lineage>
</organism>
<reference evidence="1 2" key="1">
    <citation type="journal article" date="2021" name="Nat. Plants">
        <title>The Taxus genome provides insights into paclitaxel biosynthesis.</title>
        <authorList>
            <person name="Xiong X."/>
            <person name="Gou J."/>
            <person name="Liao Q."/>
            <person name="Li Y."/>
            <person name="Zhou Q."/>
            <person name="Bi G."/>
            <person name="Li C."/>
            <person name="Du R."/>
            <person name="Wang X."/>
            <person name="Sun T."/>
            <person name="Guo L."/>
            <person name="Liang H."/>
            <person name="Lu P."/>
            <person name="Wu Y."/>
            <person name="Zhang Z."/>
            <person name="Ro D.K."/>
            <person name="Shang Y."/>
            <person name="Huang S."/>
            <person name="Yan J."/>
        </authorList>
    </citation>
    <scope>NUCLEOTIDE SEQUENCE [LARGE SCALE GENOMIC DNA]</scope>
    <source>
        <strain evidence="1">Ta-2019</strain>
    </source>
</reference>